<feature type="transmembrane region" description="Helical" evidence="2">
    <location>
        <begin position="320"/>
        <end position="341"/>
    </location>
</feature>
<keyword evidence="5" id="KW-1185">Reference proteome</keyword>
<name>A0A963YN38_9PROT</name>
<dbReference type="AlphaFoldDB" id="A0A963YN38"/>
<keyword evidence="2" id="KW-0472">Membrane</keyword>
<dbReference type="EMBL" id="JAESVB010000001">
    <property type="protein sequence ID" value="MCB8873549.1"/>
    <property type="molecule type" value="Genomic_DNA"/>
</dbReference>
<dbReference type="GO" id="GO:0000271">
    <property type="term" value="P:polysaccharide biosynthetic process"/>
    <property type="evidence" value="ECO:0007669"/>
    <property type="project" value="TreeGrafter"/>
</dbReference>
<feature type="transmembrane region" description="Helical" evidence="2">
    <location>
        <begin position="98"/>
        <end position="117"/>
    </location>
</feature>
<keyword evidence="2" id="KW-1133">Transmembrane helix</keyword>
<keyword evidence="4" id="KW-0808">Transferase</keyword>
<evidence type="ECO:0000313" key="4">
    <source>
        <dbReference type="EMBL" id="MCB8873549.1"/>
    </source>
</evidence>
<dbReference type="PANTHER" id="PTHR23028:SF131">
    <property type="entry name" value="BLR2367 PROTEIN"/>
    <property type="match status" value="1"/>
</dbReference>
<feature type="transmembrane region" description="Helical" evidence="2">
    <location>
        <begin position="239"/>
        <end position="264"/>
    </location>
</feature>
<feature type="transmembrane region" description="Helical" evidence="2">
    <location>
        <begin position="21"/>
        <end position="38"/>
    </location>
</feature>
<comment type="caution">
    <text evidence="4">The sequence shown here is derived from an EMBL/GenBank/DDBJ whole genome shotgun (WGS) entry which is preliminary data.</text>
</comment>
<feature type="transmembrane region" description="Helical" evidence="2">
    <location>
        <begin position="58"/>
        <end position="77"/>
    </location>
</feature>
<gene>
    <name evidence="4" type="ORF">ASILVAE211_00020</name>
</gene>
<feature type="transmembrane region" description="Helical" evidence="2">
    <location>
        <begin position="146"/>
        <end position="167"/>
    </location>
</feature>
<evidence type="ECO:0000256" key="2">
    <source>
        <dbReference type="SAM" id="Phobius"/>
    </source>
</evidence>
<evidence type="ECO:0000256" key="1">
    <source>
        <dbReference type="SAM" id="MobiDB-lite"/>
    </source>
</evidence>
<feature type="transmembrane region" description="Helical" evidence="2">
    <location>
        <begin position="271"/>
        <end position="294"/>
    </location>
</feature>
<keyword evidence="2" id="KW-0812">Transmembrane</keyword>
<feature type="region of interest" description="Disordered" evidence="1">
    <location>
        <begin position="370"/>
        <end position="392"/>
    </location>
</feature>
<dbReference type="Pfam" id="PF01757">
    <property type="entry name" value="Acyl_transf_3"/>
    <property type="match status" value="1"/>
</dbReference>
<keyword evidence="4" id="KW-0012">Acyltransferase</keyword>
<evidence type="ECO:0000259" key="3">
    <source>
        <dbReference type="Pfam" id="PF01757"/>
    </source>
</evidence>
<organism evidence="4 5">
    <name type="scientific">Acidisoma silvae</name>
    <dbReference type="NCBI Taxonomy" id="2802396"/>
    <lineage>
        <taxon>Bacteria</taxon>
        <taxon>Pseudomonadati</taxon>
        <taxon>Pseudomonadota</taxon>
        <taxon>Alphaproteobacteria</taxon>
        <taxon>Acetobacterales</taxon>
        <taxon>Acidocellaceae</taxon>
        <taxon>Acidisoma</taxon>
    </lineage>
</organism>
<dbReference type="Proteomes" id="UP000708298">
    <property type="component" value="Unassembled WGS sequence"/>
</dbReference>
<dbReference type="RefSeq" id="WP_227319242.1">
    <property type="nucleotide sequence ID" value="NZ_JAESVB010000001.1"/>
</dbReference>
<accession>A0A963YN38</accession>
<dbReference type="InterPro" id="IPR050879">
    <property type="entry name" value="Acyltransferase_3"/>
</dbReference>
<dbReference type="GO" id="GO:0016020">
    <property type="term" value="C:membrane"/>
    <property type="evidence" value="ECO:0007669"/>
    <property type="project" value="TreeGrafter"/>
</dbReference>
<feature type="transmembrane region" description="Helical" evidence="2">
    <location>
        <begin position="173"/>
        <end position="190"/>
    </location>
</feature>
<feature type="compositionally biased region" description="Basic and acidic residues" evidence="1">
    <location>
        <begin position="383"/>
        <end position="392"/>
    </location>
</feature>
<reference evidence="4" key="1">
    <citation type="journal article" date="2021" name="Microorganisms">
        <title>Acidisoma silvae sp. nov. and Acidisomacellulosilytica sp. nov., Two Acidophilic Bacteria Isolated from Decaying Wood, Hydrolyzing Cellulose and Producing Poly-3-hydroxybutyrate.</title>
        <authorList>
            <person name="Mieszkin S."/>
            <person name="Pouder E."/>
            <person name="Uroz S."/>
            <person name="Simon-Colin C."/>
            <person name="Alain K."/>
        </authorList>
    </citation>
    <scope>NUCLEOTIDE SEQUENCE</scope>
    <source>
        <strain evidence="4">HW T2.11</strain>
    </source>
</reference>
<dbReference type="GO" id="GO:0016747">
    <property type="term" value="F:acyltransferase activity, transferring groups other than amino-acyl groups"/>
    <property type="evidence" value="ECO:0007669"/>
    <property type="project" value="InterPro"/>
</dbReference>
<dbReference type="PANTHER" id="PTHR23028">
    <property type="entry name" value="ACETYLTRANSFERASE"/>
    <property type="match status" value="1"/>
</dbReference>
<proteinExistence type="predicted"/>
<feature type="domain" description="Acyltransferase 3" evidence="3">
    <location>
        <begin position="23"/>
        <end position="338"/>
    </location>
</feature>
<dbReference type="InterPro" id="IPR002656">
    <property type="entry name" value="Acyl_transf_3_dom"/>
</dbReference>
<evidence type="ECO:0000313" key="5">
    <source>
        <dbReference type="Proteomes" id="UP000708298"/>
    </source>
</evidence>
<protein>
    <submittedName>
        <fullName evidence="4">Acyltransferase</fullName>
    </submittedName>
</protein>
<sequence>MTRTILVRNKRSMRQESVPLTSIRGFAALWVTSLHYQLGMADVGYQLWPGVSHYGYAGVDIFFILSGFILSAVYRGFAWHNLGSFFIRRGFRVYPMHLAVTGGMLLLWIDAYLRFGVHNEAQNLHWLPAFALLLQPFIYHRLMWNAVTWSISVELVCYLLFPLAILALRGARLWVLLPIILVLAVIEHHLQIYDLYVWGDGAVARGLVGFGLGMAIRLASQRVPVPARSLTILGELVGLGGIIGACVIGQGTYVPIFAGLLILCISYDKGIVSWVLHAPVCLWLGKISFSYYLIHEEIIGLAWTRFPATRLPFSHDTDGFVWIAGVIAAGLVLSTVTWLVIEEPFRKLGGHIARWLERHQARRAEHLRNAPVDSGGGAGRMPAEVREGVAAG</sequence>
<reference evidence="4" key="2">
    <citation type="submission" date="2021-01" db="EMBL/GenBank/DDBJ databases">
        <authorList>
            <person name="Mieszkin S."/>
            <person name="Pouder E."/>
            <person name="Alain K."/>
        </authorList>
    </citation>
    <scope>NUCLEOTIDE SEQUENCE</scope>
    <source>
        <strain evidence="4">HW T2.11</strain>
    </source>
</reference>